<evidence type="ECO:0000313" key="3">
    <source>
        <dbReference type="Proteomes" id="UP000577956"/>
    </source>
</evidence>
<organism evidence="2 3">
    <name type="scientific">Cellulomonas oligotrophica</name>
    <dbReference type="NCBI Taxonomy" id="931536"/>
    <lineage>
        <taxon>Bacteria</taxon>
        <taxon>Bacillati</taxon>
        <taxon>Actinomycetota</taxon>
        <taxon>Actinomycetes</taxon>
        <taxon>Micrococcales</taxon>
        <taxon>Cellulomonadaceae</taxon>
        <taxon>Cellulomonas</taxon>
    </lineage>
</organism>
<dbReference type="EMBL" id="JACCBK010000001">
    <property type="protein sequence ID" value="NYD86122.1"/>
    <property type="molecule type" value="Genomic_DNA"/>
</dbReference>
<keyword evidence="1" id="KW-0472">Membrane</keyword>
<feature type="transmembrane region" description="Helical" evidence="1">
    <location>
        <begin position="12"/>
        <end position="33"/>
    </location>
</feature>
<accession>A0A7Y9FFU5</accession>
<dbReference type="AlphaFoldDB" id="A0A7Y9FFU5"/>
<proteinExistence type="predicted"/>
<comment type="caution">
    <text evidence="2">The sequence shown here is derived from an EMBL/GenBank/DDBJ whole genome shotgun (WGS) entry which is preliminary data.</text>
</comment>
<dbReference type="Proteomes" id="UP000577956">
    <property type="component" value="Unassembled WGS sequence"/>
</dbReference>
<sequence length="61" mass="6579">MDRRPPRPRAVRWASLALVAGCTLVVLVCVVAALRGRPWALAPGAVAAAIALREIRTLHRL</sequence>
<keyword evidence="1" id="KW-1133">Transmembrane helix</keyword>
<dbReference type="RefSeq" id="WP_140457803.1">
    <property type="nucleotide sequence ID" value="NZ_BAABFI010000002.1"/>
</dbReference>
<evidence type="ECO:0000313" key="2">
    <source>
        <dbReference type="EMBL" id="NYD86122.1"/>
    </source>
</evidence>
<protein>
    <submittedName>
        <fullName evidence="2">Uncharacterized protein</fullName>
    </submittedName>
</protein>
<gene>
    <name evidence="2" type="ORF">BKA21_001671</name>
</gene>
<name>A0A7Y9FFU5_9CELL</name>
<evidence type="ECO:0000256" key="1">
    <source>
        <dbReference type="SAM" id="Phobius"/>
    </source>
</evidence>
<reference evidence="2 3" key="1">
    <citation type="submission" date="2020-07" db="EMBL/GenBank/DDBJ databases">
        <title>Sequencing the genomes of 1000 actinobacteria strains.</title>
        <authorList>
            <person name="Klenk H.-P."/>
        </authorList>
    </citation>
    <scope>NUCLEOTIDE SEQUENCE [LARGE SCALE GENOMIC DNA]</scope>
    <source>
        <strain evidence="2 3">DSM 24482</strain>
    </source>
</reference>
<keyword evidence="1" id="KW-0812">Transmembrane</keyword>